<name>A0AA90TD38_9BACI</name>
<evidence type="ECO:0000313" key="2">
    <source>
        <dbReference type="Proteomes" id="UP001178888"/>
    </source>
</evidence>
<dbReference type="AlphaFoldDB" id="A0AA90TD38"/>
<protein>
    <submittedName>
        <fullName evidence="1">Uncharacterized protein</fullName>
    </submittedName>
</protein>
<organism evidence="1 2">
    <name type="scientific">Bacillus salipaludis</name>
    <dbReference type="NCBI Taxonomy" id="2547811"/>
    <lineage>
        <taxon>Bacteria</taxon>
        <taxon>Bacillati</taxon>
        <taxon>Bacillota</taxon>
        <taxon>Bacilli</taxon>
        <taxon>Bacillales</taxon>
        <taxon>Bacillaceae</taxon>
        <taxon>Bacillus</taxon>
    </lineage>
</organism>
<gene>
    <name evidence="1" type="ORF">RCG21_16835</name>
</gene>
<evidence type="ECO:0000313" key="1">
    <source>
        <dbReference type="EMBL" id="MDQ6598002.1"/>
    </source>
</evidence>
<reference evidence="1" key="1">
    <citation type="submission" date="2023-08" db="EMBL/GenBank/DDBJ databases">
        <title>Nitrogen cycling bacteria in agricultural field soils.</title>
        <authorList>
            <person name="Jang J."/>
        </authorList>
    </citation>
    <scope>NUCLEOTIDE SEQUENCE</scope>
    <source>
        <strain evidence="1">PS3-36</strain>
    </source>
</reference>
<proteinExistence type="predicted"/>
<keyword evidence="2" id="KW-1185">Reference proteome</keyword>
<dbReference type="Proteomes" id="UP001178888">
    <property type="component" value="Unassembled WGS sequence"/>
</dbReference>
<dbReference type="RefSeq" id="WP_308913425.1">
    <property type="nucleotide sequence ID" value="NZ_JAVGVR010000001.1"/>
</dbReference>
<accession>A0AA90TD38</accession>
<comment type="caution">
    <text evidence="1">The sequence shown here is derived from an EMBL/GenBank/DDBJ whole genome shotgun (WGS) entry which is preliminary data.</text>
</comment>
<sequence>MFYSDTTYHIRFISPITIMIKTFHQLKIDVNTLKPKGNRVITIVLVSGVHRVPYHLKKKVV</sequence>
<dbReference type="EMBL" id="JAVGVR010000001">
    <property type="protein sequence ID" value="MDQ6598002.1"/>
    <property type="molecule type" value="Genomic_DNA"/>
</dbReference>